<feature type="chain" id="PRO_5046034827" evidence="1">
    <location>
        <begin position="19"/>
        <end position="153"/>
    </location>
</feature>
<evidence type="ECO:0000313" key="3">
    <source>
        <dbReference type="Proteomes" id="UP000681027"/>
    </source>
</evidence>
<accession>A0ABS5NWG0</accession>
<evidence type="ECO:0000256" key="1">
    <source>
        <dbReference type="SAM" id="SignalP"/>
    </source>
</evidence>
<dbReference type="InterPro" id="IPR008719">
    <property type="entry name" value="N2O_reductase_NosL"/>
</dbReference>
<feature type="signal peptide" evidence="1">
    <location>
        <begin position="1"/>
        <end position="18"/>
    </location>
</feature>
<comment type="caution">
    <text evidence="2">The sequence shown here is derived from an EMBL/GenBank/DDBJ whole genome shotgun (WGS) entry which is preliminary data.</text>
</comment>
<dbReference type="RefSeq" id="WP_213103616.1">
    <property type="nucleotide sequence ID" value="NZ_JAGYPM010000004.1"/>
</dbReference>
<protein>
    <submittedName>
        <fullName evidence="2">Nitrous oxide reductase accessory protein NosL</fullName>
    </submittedName>
</protein>
<keyword evidence="1" id="KW-0732">Signal</keyword>
<sequence>MRKILVYFIGIIILSGCAGTQSFEPVEINPEIDVCEICNMSIAHENYATEIISLEGDVFKFDDIGCMVEFLEKDKSLAKDEVAKQFVRDSETGEWLELKDAFHAYHPEFWTPMANGIVTFKDQERAESYMKEQGKGELYNYERFLKHQWSWKQ</sequence>
<gene>
    <name evidence="2" type="ORF">KHA94_18570</name>
</gene>
<keyword evidence="3" id="KW-1185">Reference proteome</keyword>
<dbReference type="SUPFAM" id="SSF160387">
    <property type="entry name" value="NosL/MerB-like"/>
    <property type="match status" value="1"/>
</dbReference>
<dbReference type="EMBL" id="JAGYPM010000004">
    <property type="protein sequence ID" value="MBS4192174.1"/>
    <property type="molecule type" value="Genomic_DNA"/>
</dbReference>
<reference evidence="2 3" key="1">
    <citation type="submission" date="2021-05" db="EMBL/GenBank/DDBJ databases">
        <title>Novel Bacillus species.</title>
        <authorList>
            <person name="Liu G."/>
        </authorList>
    </citation>
    <scope>NUCLEOTIDE SEQUENCE [LARGE SCALE GENOMIC DNA]</scope>
    <source>
        <strain evidence="2 3">FJAT-49705</strain>
    </source>
</reference>
<proteinExistence type="predicted"/>
<dbReference type="PROSITE" id="PS51257">
    <property type="entry name" value="PROKAR_LIPOPROTEIN"/>
    <property type="match status" value="1"/>
</dbReference>
<name>A0ABS5NWG0_9BACI</name>
<dbReference type="PANTHER" id="PTHR41247">
    <property type="entry name" value="HTH-TYPE TRANSCRIPTIONAL REPRESSOR YCNK"/>
    <property type="match status" value="1"/>
</dbReference>
<evidence type="ECO:0000313" key="2">
    <source>
        <dbReference type="EMBL" id="MBS4192174.1"/>
    </source>
</evidence>
<dbReference type="Proteomes" id="UP000681027">
    <property type="component" value="Unassembled WGS sequence"/>
</dbReference>
<organism evidence="2 3">
    <name type="scientific">Cytobacillus citreus</name>
    <dbReference type="NCBI Taxonomy" id="2833586"/>
    <lineage>
        <taxon>Bacteria</taxon>
        <taxon>Bacillati</taxon>
        <taxon>Bacillota</taxon>
        <taxon>Bacilli</taxon>
        <taxon>Bacillales</taxon>
        <taxon>Bacillaceae</taxon>
        <taxon>Cytobacillus</taxon>
    </lineage>
</organism>
<dbReference type="Pfam" id="PF05573">
    <property type="entry name" value="NosL"/>
    <property type="match status" value="1"/>
</dbReference>
<dbReference type="PANTHER" id="PTHR41247:SF1">
    <property type="entry name" value="HTH-TYPE TRANSCRIPTIONAL REPRESSOR YCNK"/>
    <property type="match status" value="1"/>
</dbReference>